<dbReference type="OrthoDB" id="9803238at2"/>
<feature type="active site" description="Nucleophile" evidence="9">
    <location>
        <position position="257"/>
    </location>
</feature>
<dbReference type="Pfam" id="PF03720">
    <property type="entry name" value="UDPG_MGDP_dh_C"/>
    <property type="match status" value="1"/>
</dbReference>
<dbReference type="InterPro" id="IPR036220">
    <property type="entry name" value="UDP-Glc/GDP-Man_DH_C_sf"/>
</dbReference>
<evidence type="ECO:0000256" key="2">
    <source>
        <dbReference type="ARBA" id="ARBA00006601"/>
    </source>
</evidence>
<dbReference type="InterPro" id="IPR008927">
    <property type="entry name" value="6-PGluconate_DH-like_C_sf"/>
</dbReference>
<dbReference type="SUPFAM" id="SSF51735">
    <property type="entry name" value="NAD(P)-binding Rossmann-fold domains"/>
    <property type="match status" value="1"/>
</dbReference>
<dbReference type="SUPFAM" id="SSF48179">
    <property type="entry name" value="6-phosphogluconate dehydrogenase C-terminal domain-like"/>
    <property type="match status" value="1"/>
</dbReference>
<dbReference type="AlphaFoldDB" id="A0A1B7LKN9"/>
<dbReference type="Gene3D" id="1.20.5.100">
    <property type="entry name" value="Cytochrome c1, transmembrane anchor, C-terminal"/>
    <property type="match status" value="1"/>
</dbReference>
<evidence type="ECO:0000256" key="9">
    <source>
        <dbReference type="PIRSR" id="PIRSR500134-1"/>
    </source>
</evidence>
<feature type="binding site" evidence="11">
    <location>
        <position position="120"/>
    </location>
    <ligand>
        <name>NAD(+)</name>
        <dbReference type="ChEBI" id="CHEBI:57540"/>
    </ligand>
</feature>
<dbReference type="UniPathway" id="UPA00038">
    <property type="reaction ID" value="UER00491"/>
</dbReference>
<dbReference type="FunFam" id="1.20.5.100:FF:000001">
    <property type="entry name" value="UDP-glucose 6-dehydrogenase"/>
    <property type="match status" value="1"/>
</dbReference>
<comment type="pathway">
    <text evidence="1">Nucleotide-sugar biosynthesis; UDP-alpha-D-glucuronate biosynthesis; UDP-alpha-D-glucuronate from UDP-alpha-D-glucose: step 1/1.</text>
</comment>
<dbReference type="SUPFAM" id="SSF52413">
    <property type="entry name" value="UDP-glucose/GDP-mannose dehydrogenase C-terminal domain"/>
    <property type="match status" value="1"/>
</dbReference>
<sequence length="456" mass="49175">MRIAVIGAGYVGLVAAACLSRSGHEVVCIEKDEGKLAELQDGRLPFYEAGLAEIFTAGVGKGSLHFSSEVAACLDAEVVMIAVGTPARPDGRIDLSQIYGAVSRIVEQARFPQLIVMKSTVPPGFGENLKARLLSRAGVPLTYLANPEFLREGSAVRDWYYPDRIVIGGDQELAVAKLARLYADIDAPVVTMDVGSAEMVKYAANAFLATKISFINEIANLCELVGADILPVARAVGMDRRIGGEFLQAGLGYGGSCFPKDTCGLDFVSTCNGYAFNLLKAVIEVNNRQRVLALRKLRGMLGTLHDKTVCVLGLAFKPGTDDIRESPALDIINLLLDEGVKIRVYDPLAMKNAQRLLPPEVYSASGTMAALEGCHALLVATAWPEFTGLDWTAVKELMRPPRLVLDGRNCLPAEEIIKNGLVYQGVGRPAKPENQPGNIILPKSDRTPFRCQVTRC</sequence>
<dbReference type="STRING" id="1838280.A6M21_02155"/>
<feature type="binding site" evidence="10">
    <location>
        <position position="254"/>
    </location>
    <ligand>
        <name>substrate</name>
    </ligand>
</feature>
<accession>A0A1B7LKN9</accession>
<dbReference type="GO" id="GO:0051287">
    <property type="term" value="F:NAD binding"/>
    <property type="evidence" value="ECO:0007669"/>
    <property type="project" value="InterPro"/>
</dbReference>
<dbReference type="PANTHER" id="PTHR43750">
    <property type="entry name" value="UDP-GLUCOSE 6-DEHYDROGENASE TUAD"/>
    <property type="match status" value="1"/>
</dbReference>
<dbReference type="GO" id="GO:0000271">
    <property type="term" value="P:polysaccharide biosynthetic process"/>
    <property type="evidence" value="ECO:0007669"/>
    <property type="project" value="InterPro"/>
</dbReference>
<evidence type="ECO:0000256" key="11">
    <source>
        <dbReference type="PIRSR" id="PIRSR500134-3"/>
    </source>
</evidence>
<feature type="domain" description="UDP-glucose/GDP-mannose dehydrogenase C-terminal" evidence="12">
    <location>
        <begin position="310"/>
        <end position="413"/>
    </location>
</feature>
<keyword evidence="4 8" id="KW-0560">Oxidoreductase</keyword>
<keyword evidence="5 8" id="KW-0520">NAD</keyword>
<dbReference type="InterPro" id="IPR028357">
    <property type="entry name" value="UDPglc_DH_bac"/>
</dbReference>
<evidence type="ECO:0000256" key="6">
    <source>
        <dbReference type="ARBA" id="ARBA00047473"/>
    </source>
</evidence>
<comment type="catalytic activity">
    <reaction evidence="6 8">
        <text>UDP-alpha-D-glucose + 2 NAD(+) + H2O = UDP-alpha-D-glucuronate + 2 NADH + 3 H(+)</text>
        <dbReference type="Rhea" id="RHEA:23596"/>
        <dbReference type="ChEBI" id="CHEBI:15377"/>
        <dbReference type="ChEBI" id="CHEBI:15378"/>
        <dbReference type="ChEBI" id="CHEBI:57540"/>
        <dbReference type="ChEBI" id="CHEBI:57945"/>
        <dbReference type="ChEBI" id="CHEBI:58052"/>
        <dbReference type="ChEBI" id="CHEBI:58885"/>
        <dbReference type="EC" id="1.1.1.22"/>
    </reaction>
</comment>
<dbReference type="EC" id="1.1.1.22" evidence="3 8"/>
<evidence type="ECO:0000256" key="4">
    <source>
        <dbReference type="ARBA" id="ARBA00023002"/>
    </source>
</evidence>
<dbReference type="InterPro" id="IPR014027">
    <property type="entry name" value="UDP-Glc/GDP-Man_DH_C"/>
</dbReference>
<dbReference type="NCBIfam" id="TIGR03026">
    <property type="entry name" value="NDP-sugDHase"/>
    <property type="match status" value="1"/>
</dbReference>
<organism evidence="13 14">
    <name type="scientific">Desulfotomaculum copahuensis</name>
    <dbReference type="NCBI Taxonomy" id="1838280"/>
    <lineage>
        <taxon>Bacteria</taxon>
        <taxon>Bacillati</taxon>
        <taxon>Bacillota</taxon>
        <taxon>Clostridia</taxon>
        <taxon>Eubacteriales</taxon>
        <taxon>Desulfotomaculaceae</taxon>
        <taxon>Desulfotomaculum</taxon>
    </lineage>
</organism>
<dbReference type="EMBL" id="LYVF01000002">
    <property type="protein sequence ID" value="OAT87110.1"/>
    <property type="molecule type" value="Genomic_DNA"/>
</dbReference>
<evidence type="ECO:0000313" key="14">
    <source>
        <dbReference type="Proteomes" id="UP000078532"/>
    </source>
</evidence>
<feature type="binding site" evidence="10">
    <location>
        <begin position="149"/>
        <end position="152"/>
    </location>
    <ligand>
        <name>substrate</name>
    </ligand>
</feature>
<feature type="binding site" evidence="10">
    <location>
        <begin position="246"/>
        <end position="250"/>
    </location>
    <ligand>
        <name>substrate</name>
    </ligand>
</feature>
<dbReference type="GO" id="GO:0006065">
    <property type="term" value="P:UDP-glucuronate biosynthetic process"/>
    <property type="evidence" value="ECO:0007669"/>
    <property type="project" value="UniProtKB-UniPathway"/>
</dbReference>
<dbReference type="PIRSF" id="PIRSF500134">
    <property type="entry name" value="UDPglc_DH_bac"/>
    <property type="match status" value="1"/>
</dbReference>
<feature type="binding site" evidence="11">
    <location>
        <position position="35"/>
    </location>
    <ligand>
        <name>NAD(+)</name>
        <dbReference type="ChEBI" id="CHEBI:57540"/>
    </ligand>
</feature>
<evidence type="ECO:0000256" key="10">
    <source>
        <dbReference type="PIRSR" id="PIRSR500134-2"/>
    </source>
</evidence>
<dbReference type="Gene3D" id="3.40.50.720">
    <property type="entry name" value="NAD(P)-binding Rossmann-like Domain"/>
    <property type="match status" value="2"/>
</dbReference>
<name>A0A1B7LKN9_9FIRM</name>
<dbReference type="PIRSF" id="PIRSF000124">
    <property type="entry name" value="UDPglc_GDPman_dh"/>
    <property type="match status" value="1"/>
</dbReference>
<comment type="caution">
    <text evidence="13">The sequence shown here is derived from an EMBL/GenBank/DDBJ whole genome shotgun (WGS) entry which is preliminary data.</text>
</comment>
<dbReference type="GO" id="GO:0003979">
    <property type="term" value="F:UDP-glucose 6-dehydrogenase activity"/>
    <property type="evidence" value="ECO:0007669"/>
    <property type="project" value="UniProtKB-EC"/>
</dbReference>
<dbReference type="PANTHER" id="PTHR43750:SF3">
    <property type="entry name" value="UDP-GLUCOSE 6-DEHYDROGENASE TUAD"/>
    <property type="match status" value="1"/>
</dbReference>
<dbReference type="SMART" id="SM00984">
    <property type="entry name" value="UDPG_MGDP_dh_C"/>
    <property type="match status" value="1"/>
</dbReference>
<feature type="binding site" evidence="11">
    <location>
        <position position="260"/>
    </location>
    <ligand>
        <name>NAD(+)</name>
        <dbReference type="ChEBI" id="CHEBI:57540"/>
    </ligand>
</feature>
<comment type="similarity">
    <text evidence="2 8">Belongs to the UDP-glucose/GDP-mannose dehydrogenase family.</text>
</comment>
<dbReference type="InterPro" id="IPR017476">
    <property type="entry name" value="UDP-Glc/GDP-Man"/>
</dbReference>
<feature type="binding site" evidence="11">
    <location>
        <position position="324"/>
    </location>
    <ligand>
        <name>NAD(+)</name>
        <dbReference type="ChEBI" id="CHEBI:57540"/>
    </ligand>
</feature>
<reference evidence="13 14" key="1">
    <citation type="submission" date="2016-04" db="EMBL/GenBank/DDBJ databases">
        <authorList>
            <person name="Evans L.H."/>
            <person name="Alamgir A."/>
            <person name="Owens N."/>
            <person name="Weber N.D."/>
            <person name="Virtaneva K."/>
            <person name="Barbian K."/>
            <person name="Babar A."/>
            <person name="Rosenke K."/>
        </authorList>
    </citation>
    <scope>NUCLEOTIDE SEQUENCE [LARGE SCALE GENOMIC DNA]</scope>
    <source>
        <strain evidence="13 14">LMa1</strain>
    </source>
</reference>
<dbReference type="InterPro" id="IPR036291">
    <property type="entry name" value="NAD(P)-bd_dom_sf"/>
</dbReference>
<feature type="binding site" evidence="11">
    <location>
        <position position="152"/>
    </location>
    <ligand>
        <name>NAD(+)</name>
        <dbReference type="ChEBI" id="CHEBI:57540"/>
    </ligand>
</feature>
<evidence type="ECO:0000256" key="5">
    <source>
        <dbReference type="ARBA" id="ARBA00023027"/>
    </source>
</evidence>
<gene>
    <name evidence="13" type="ORF">A6M21_02155</name>
</gene>
<dbReference type="InterPro" id="IPR001732">
    <property type="entry name" value="UDP-Glc/GDP-Man_DH_N"/>
</dbReference>
<evidence type="ECO:0000256" key="8">
    <source>
        <dbReference type="PIRNR" id="PIRNR000124"/>
    </source>
</evidence>
<feature type="binding site" evidence="10">
    <location>
        <position position="201"/>
    </location>
    <ligand>
        <name>substrate</name>
    </ligand>
</feature>
<protein>
    <recommendedName>
        <fullName evidence="3 8">UDP-glucose 6-dehydrogenase</fullName>
        <ecNumber evidence="3 8">1.1.1.22</ecNumber>
    </recommendedName>
</protein>
<evidence type="ECO:0000256" key="1">
    <source>
        <dbReference type="ARBA" id="ARBA00004701"/>
    </source>
</evidence>
<proteinExistence type="inferred from homology"/>
<evidence type="ECO:0000313" key="13">
    <source>
        <dbReference type="EMBL" id="OAT87110.1"/>
    </source>
</evidence>
<dbReference type="RefSeq" id="WP_066665877.1">
    <property type="nucleotide sequence ID" value="NZ_LYVF01000002.1"/>
</dbReference>
<dbReference type="Pfam" id="PF00984">
    <property type="entry name" value="UDPG_MGDP_dh"/>
    <property type="match status" value="1"/>
</dbReference>
<evidence type="ECO:0000256" key="3">
    <source>
        <dbReference type="ARBA" id="ARBA00012954"/>
    </source>
</evidence>
<comment type="function">
    <text evidence="7">Catalyzes the conversion of UDP-glucose into UDP-glucuronate, one of the precursors of teichuronic acid.</text>
</comment>
<dbReference type="PROSITE" id="PS51257">
    <property type="entry name" value="PROKAR_LIPOPROTEIN"/>
    <property type="match status" value="1"/>
</dbReference>
<dbReference type="Proteomes" id="UP000078532">
    <property type="component" value="Unassembled WGS sequence"/>
</dbReference>
<feature type="binding site" evidence="11">
    <location>
        <position position="85"/>
    </location>
    <ligand>
        <name>NAD(+)</name>
        <dbReference type="ChEBI" id="CHEBI:57540"/>
    </ligand>
</feature>
<evidence type="ECO:0000259" key="12">
    <source>
        <dbReference type="SMART" id="SM00984"/>
    </source>
</evidence>
<keyword evidence="14" id="KW-1185">Reference proteome</keyword>
<evidence type="ECO:0000256" key="7">
    <source>
        <dbReference type="ARBA" id="ARBA00053241"/>
    </source>
</evidence>
<feature type="binding site" evidence="10">
    <location>
        <position position="317"/>
    </location>
    <ligand>
        <name>substrate</name>
    </ligand>
</feature>
<dbReference type="InterPro" id="IPR014026">
    <property type="entry name" value="UDP-Glc/GDP-Man_DH_dimer"/>
</dbReference>
<dbReference type="Pfam" id="PF03721">
    <property type="entry name" value="UDPG_MGDP_dh_N"/>
    <property type="match status" value="1"/>
</dbReference>